<protein>
    <submittedName>
        <fullName evidence="3">HTH-type transcriptional regulator ImmR</fullName>
    </submittedName>
</protein>
<name>A0A6N2WMQ1_9FIRM</name>
<dbReference type="Gene3D" id="1.10.260.40">
    <property type="entry name" value="lambda repressor-like DNA-binding domains"/>
    <property type="match status" value="1"/>
</dbReference>
<proteinExistence type="predicted"/>
<dbReference type="AlphaFoldDB" id="A0A6N2WMQ1"/>
<dbReference type="InterPro" id="IPR010982">
    <property type="entry name" value="Lambda_DNA-bd_dom_sf"/>
</dbReference>
<evidence type="ECO:0000259" key="2">
    <source>
        <dbReference type="PROSITE" id="PS50943"/>
    </source>
</evidence>
<sequence length="108" mass="12256">MSKEEIASKLRTAREKAGYKQEDIANILGVTPQKVSSFETGRTRVDVDTLVTLCKLYNVDANDIMGIAPPEKNPLDRLITVYTRSRKNLSQEEKMRLARIILSDDDEE</sequence>
<dbReference type="SUPFAM" id="SSF47413">
    <property type="entry name" value="lambda repressor-like DNA-binding domains"/>
    <property type="match status" value="1"/>
</dbReference>
<keyword evidence="1" id="KW-0238">DNA-binding</keyword>
<reference evidence="3" key="1">
    <citation type="submission" date="2019-11" db="EMBL/GenBank/DDBJ databases">
        <authorList>
            <person name="Feng L."/>
        </authorList>
    </citation>
    <scope>NUCLEOTIDE SEQUENCE</scope>
    <source>
        <strain evidence="3">CbolteaeLFYP116</strain>
    </source>
</reference>
<evidence type="ECO:0000313" key="3">
    <source>
        <dbReference type="EMBL" id="VYT43463.1"/>
    </source>
</evidence>
<dbReference type="PANTHER" id="PTHR46558">
    <property type="entry name" value="TRACRIPTIONAL REGULATORY PROTEIN-RELATED-RELATED"/>
    <property type="match status" value="1"/>
</dbReference>
<dbReference type="PROSITE" id="PS50943">
    <property type="entry name" value="HTH_CROC1"/>
    <property type="match status" value="1"/>
</dbReference>
<dbReference type="GO" id="GO:0003677">
    <property type="term" value="F:DNA binding"/>
    <property type="evidence" value="ECO:0007669"/>
    <property type="project" value="UniProtKB-KW"/>
</dbReference>
<dbReference type="Pfam" id="PF13560">
    <property type="entry name" value="HTH_31"/>
    <property type="match status" value="1"/>
</dbReference>
<dbReference type="EMBL" id="CACRTF010000017">
    <property type="protein sequence ID" value="VYT43463.1"/>
    <property type="molecule type" value="Genomic_DNA"/>
</dbReference>
<dbReference type="RefSeq" id="WP_002578508.1">
    <property type="nucleotide sequence ID" value="NZ_CACRTF010000017.1"/>
</dbReference>
<gene>
    <name evidence="3" type="primary">immR_7</name>
    <name evidence="3" type="ORF">CBLFYP116_03771</name>
</gene>
<dbReference type="PANTHER" id="PTHR46558:SF4">
    <property type="entry name" value="DNA-BIDING PHAGE PROTEIN"/>
    <property type="match status" value="1"/>
</dbReference>
<accession>A0A6N2WMQ1</accession>
<feature type="domain" description="HTH cro/C1-type" evidence="2">
    <location>
        <begin position="10"/>
        <end position="64"/>
    </location>
</feature>
<dbReference type="CDD" id="cd00093">
    <property type="entry name" value="HTH_XRE"/>
    <property type="match status" value="1"/>
</dbReference>
<organism evidence="3">
    <name type="scientific">Enterocloster bolteae</name>
    <dbReference type="NCBI Taxonomy" id="208479"/>
    <lineage>
        <taxon>Bacteria</taxon>
        <taxon>Bacillati</taxon>
        <taxon>Bacillota</taxon>
        <taxon>Clostridia</taxon>
        <taxon>Lachnospirales</taxon>
        <taxon>Lachnospiraceae</taxon>
        <taxon>Enterocloster</taxon>
    </lineage>
</organism>
<dbReference type="SMART" id="SM00530">
    <property type="entry name" value="HTH_XRE"/>
    <property type="match status" value="1"/>
</dbReference>
<evidence type="ECO:0000256" key="1">
    <source>
        <dbReference type="ARBA" id="ARBA00023125"/>
    </source>
</evidence>
<dbReference type="InterPro" id="IPR001387">
    <property type="entry name" value="Cro/C1-type_HTH"/>
</dbReference>